<evidence type="ECO:0000313" key="2">
    <source>
        <dbReference type="EMBL" id="KYG60683.1"/>
    </source>
</evidence>
<evidence type="ECO:0000256" key="1">
    <source>
        <dbReference type="SAM" id="MobiDB-lite"/>
    </source>
</evidence>
<comment type="caution">
    <text evidence="2">The sequence shown here is derived from an EMBL/GenBank/DDBJ whole genome shotgun (WGS) entry which is preliminary data.</text>
</comment>
<evidence type="ECO:0000313" key="5">
    <source>
        <dbReference type="Proteomes" id="UP000075799"/>
    </source>
</evidence>
<proteinExistence type="predicted"/>
<reference evidence="4 5" key="1">
    <citation type="submission" date="2016-03" db="EMBL/GenBank/DDBJ databases">
        <authorList>
            <person name="Ploux O."/>
        </authorList>
    </citation>
    <scope>NUCLEOTIDE SEQUENCE [LARGE SCALE GENOMIC DNA]</scope>
    <source>
        <strain evidence="2 4">BER2</strain>
        <strain evidence="3 5">EC13</strain>
    </source>
</reference>
<dbReference type="AlphaFoldDB" id="A0A150WCK6"/>
<accession>A0A150WCK6</accession>
<dbReference type="Proteomes" id="UP000075799">
    <property type="component" value="Unassembled WGS sequence"/>
</dbReference>
<dbReference type="EMBL" id="LUKF01000019">
    <property type="protein sequence ID" value="KYG60683.1"/>
    <property type="molecule type" value="Genomic_DNA"/>
</dbReference>
<gene>
    <name evidence="2" type="ORF">AZI85_11845</name>
    <name evidence="3" type="ORF">AZI87_07810</name>
</gene>
<feature type="region of interest" description="Disordered" evidence="1">
    <location>
        <begin position="138"/>
        <end position="183"/>
    </location>
</feature>
<organism evidence="2 4">
    <name type="scientific">Bdellovibrio bacteriovorus</name>
    <dbReference type="NCBI Taxonomy" id="959"/>
    <lineage>
        <taxon>Bacteria</taxon>
        <taxon>Pseudomonadati</taxon>
        <taxon>Bdellovibrionota</taxon>
        <taxon>Bdellovibrionia</taxon>
        <taxon>Bdellovibrionales</taxon>
        <taxon>Pseudobdellovibrionaceae</taxon>
        <taxon>Bdellovibrio</taxon>
    </lineage>
</organism>
<sequence>MRYRTALTLFVALIFGITGWAYVSNKDKKREPASVKSKFWMPVPVGKHLALLKVEVAPTEIPESGNSDVNLVGRILVNQEMTSDLSYVWALPEDVQVVEGQLSDSLANVKMGQIVEVRLTVSGFNKEKQRMISLQASGARGEEKMGSSAVVVSRPEDTWESVASEMKKAADEQLGPESKPVGR</sequence>
<dbReference type="OrthoDB" id="5292313at2"/>
<dbReference type="EMBL" id="LUKD01000001">
    <property type="protein sequence ID" value="KYG69116.1"/>
    <property type="molecule type" value="Genomic_DNA"/>
</dbReference>
<dbReference type="RefSeq" id="WP_063206017.1">
    <property type="nucleotide sequence ID" value="NZ_CP168967.1"/>
</dbReference>
<protein>
    <submittedName>
        <fullName evidence="2">Uncharacterized protein</fullName>
    </submittedName>
</protein>
<dbReference type="Proteomes" id="UP000075391">
    <property type="component" value="Unassembled WGS sequence"/>
</dbReference>
<evidence type="ECO:0000313" key="4">
    <source>
        <dbReference type="Proteomes" id="UP000075391"/>
    </source>
</evidence>
<name>A0A150WCK6_BDEBC</name>
<evidence type="ECO:0000313" key="3">
    <source>
        <dbReference type="EMBL" id="KYG69116.1"/>
    </source>
</evidence>